<evidence type="ECO:0000256" key="3">
    <source>
        <dbReference type="ARBA" id="ARBA00022452"/>
    </source>
</evidence>
<gene>
    <name evidence="13" type="ORF">GQN54_14800</name>
</gene>
<dbReference type="RefSeq" id="WP_160634341.1">
    <property type="nucleotide sequence ID" value="NZ_WWNE01000018.1"/>
</dbReference>
<dbReference type="Gene3D" id="2.40.170.20">
    <property type="entry name" value="TonB-dependent receptor, beta-barrel domain"/>
    <property type="match status" value="1"/>
</dbReference>
<dbReference type="PANTHER" id="PTHR30442:SF0">
    <property type="entry name" value="FE(3+) DICITRATE TRANSPORT PROTEIN FECA"/>
    <property type="match status" value="1"/>
</dbReference>
<dbReference type="Pfam" id="PF07715">
    <property type="entry name" value="Plug"/>
    <property type="match status" value="1"/>
</dbReference>
<dbReference type="InterPro" id="IPR012910">
    <property type="entry name" value="Plug_dom"/>
</dbReference>
<evidence type="ECO:0000256" key="6">
    <source>
        <dbReference type="ARBA" id="ARBA00023136"/>
    </source>
</evidence>
<keyword evidence="10" id="KW-0732">Signal</keyword>
<comment type="similarity">
    <text evidence="8 9">Belongs to the TonB-dependent receptor family.</text>
</comment>
<keyword evidence="2 8" id="KW-0813">Transport</keyword>
<dbReference type="PANTHER" id="PTHR30442">
    <property type="entry name" value="IRON III DICITRATE TRANSPORT PROTEIN FECA"/>
    <property type="match status" value="1"/>
</dbReference>
<dbReference type="InterPro" id="IPR008969">
    <property type="entry name" value="CarboxyPept-like_regulatory"/>
</dbReference>
<evidence type="ECO:0000259" key="12">
    <source>
        <dbReference type="Pfam" id="PF07715"/>
    </source>
</evidence>
<proteinExistence type="inferred from homology"/>
<evidence type="ECO:0000256" key="9">
    <source>
        <dbReference type="RuleBase" id="RU003357"/>
    </source>
</evidence>
<dbReference type="GO" id="GO:0033214">
    <property type="term" value="P:siderophore-iron import into cell"/>
    <property type="evidence" value="ECO:0007669"/>
    <property type="project" value="TreeGrafter"/>
</dbReference>
<evidence type="ECO:0000256" key="8">
    <source>
        <dbReference type="PROSITE-ProRule" id="PRU01360"/>
    </source>
</evidence>
<keyword evidence="4 8" id="KW-0812">Transmembrane</keyword>
<keyword evidence="3 8" id="KW-1134">Transmembrane beta strand</keyword>
<feature type="signal peptide" evidence="10">
    <location>
        <begin position="1"/>
        <end position="19"/>
    </location>
</feature>
<feature type="domain" description="TonB-dependent receptor plug" evidence="12">
    <location>
        <begin position="137"/>
        <end position="233"/>
    </location>
</feature>
<dbReference type="InterPro" id="IPR000531">
    <property type="entry name" value="Beta-barrel_TonB"/>
</dbReference>
<dbReference type="Pfam" id="PF00593">
    <property type="entry name" value="TonB_dep_Rec_b-barrel"/>
    <property type="match status" value="1"/>
</dbReference>
<keyword evidence="13" id="KW-0675">Receptor</keyword>
<evidence type="ECO:0000256" key="2">
    <source>
        <dbReference type="ARBA" id="ARBA00022448"/>
    </source>
</evidence>
<evidence type="ECO:0000256" key="10">
    <source>
        <dbReference type="SAM" id="SignalP"/>
    </source>
</evidence>
<evidence type="ECO:0000256" key="1">
    <source>
        <dbReference type="ARBA" id="ARBA00004571"/>
    </source>
</evidence>
<sequence>MRIALFLFFLVSASLHLLAQSSFVKGIVSDKNGPLVGAEVIIVETQQKTATNEKGIYTFQVERSGVIHVSAFNLDYQSQVKTVELPTDQSVNFELQLFSQNIEEVKIEAKKENNFGISRLKSVEGTAIYAGKKSEVVVMEDVAGNLATNNSRQVFAKVAGLNIWENDGAGIQLGIGGRGLNPNRVSNFNTRQNGYDMSADALGYPESYYSPPSEAVERIEIVRGAASLQYGTQFGGFINFKLKDGPNDRPIEIIVRETVGSFGFNNTFASIGGTKGKWKYYGFYQYKTGDGWRDNSEFDVHTAHANLRYAINPKMDIGVEYTYMHYLAQQAGGLTDVRFNQDPQQSIRDRNWFQVDWNLAAINFDYRISNKTTFNTRAFGLIAGRDALGFLGDINRNDPMGERDLLVDDFKNYGIESRILHRYQLFNKSNIALFGARYYSGFTDRKQGNGSANSDADFNYLRPNNLEHSDYDFPSQNLALFSENIFYINEKWSVTPGVRFEYINTESEGYYKVRSVDLSGNILFEDNIEDNRAKSRSFLLGGIGLSYKPKDNLEYYSNFSQNYRSINFNDMRIVNTNARVDPNLKDETGYTADVGIRGSYKDIISYDASAFLLSYNNRIGQIQKIDENLFNYYLLRTNVSDSRSYGIETFVEVELLKLFKSKTESFGWSVFSNFSVMEATYINSDNEAIDGNEVELVAPIIFKSGMAFRFKNLKLNYQYSYTAQHYTDATNSESTANAVNGIVPSYSVMDLSVSYEFKKYFSLYSGVNNLLNNSYFTRRASGYPGPGIIPAEPRNCYLTLQFKW</sequence>
<name>A0A6N9NNC2_9FLAO</name>
<dbReference type="Pfam" id="PF13715">
    <property type="entry name" value="CarbopepD_reg_2"/>
    <property type="match status" value="1"/>
</dbReference>
<evidence type="ECO:0000256" key="7">
    <source>
        <dbReference type="ARBA" id="ARBA00023237"/>
    </source>
</evidence>
<feature type="chain" id="PRO_5026732439" evidence="10">
    <location>
        <begin position="20"/>
        <end position="804"/>
    </location>
</feature>
<protein>
    <submittedName>
        <fullName evidence="13">TonB-dependent receptor</fullName>
    </submittedName>
</protein>
<feature type="domain" description="TonB-dependent receptor-like beta-barrel" evidence="11">
    <location>
        <begin position="318"/>
        <end position="770"/>
    </location>
</feature>
<keyword evidence="7 8" id="KW-0998">Cell outer membrane</keyword>
<evidence type="ECO:0000256" key="5">
    <source>
        <dbReference type="ARBA" id="ARBA00023077"/>
    </source>
</evidence>
<evidence type="ECO:0000313" key="14">
    <source>
        <dbReference type="Proteomes" id="UP000470771"/>
    </source>
</evidence>
<dbReference type="InterPro" id="IPR036942">
    <property type="entry name" value="Beta-barrel_TonB_sf"/>
</dbReference>
<keyword evidence="14" id="KW-1185">Reference proteome</keyword>
<dbReference type="AlphaFoldDB" id="A0A6N9NNC2"/>
<keyword evidence="5 9" id="KW-0798">TonB box</keyword>
<dbReference type="InterPro" id="IPR037066">
    <property type="entry name" value="Plug_dom_sf"/>
</dbReference>
<dbReference type="Proteomes" id="UP000470771">
    <property type="component" value="Unassembled WGS sequence"/>
</dbReference>
<dbReference type="PROSITE" id="PS52016">
    <property type="entry name" value="TONB_DEPENDENT_REC_3"/>
    <property type="match status" value="1"/>
</dbReference>
<dbReference type="Gene3D" id="2.60.40.1120">
    <property type="entry name" value="Carboxypeptidase-like, regulatory domain"/>
    <property type="match status" value="1"/>
</dbReference>
<accession>A0A6N9NNC2</accession>
<comment type="caution">
    <text evidence="13">The sequence shown here is derived from an EMBL/GenBank/DDBJ whole genome shotgun (WGS) entry which is preliminary data.</text>
</comment>
<dbReference type="SUPFAM" id="SSF56935">
    <property type="entry name" value="Porins"/>
    <property type="match status" value="1"/>
</dbReference>
<comment type="subcellular location">
    <subcellularLocation>
        <location evidence="1 8">Cell outer membrane</location>
        <topology evidence="1 8">Multi-pass membrane protein</topology>
    </subcellularLocation>
</comment>
<evidence type="ECO:0000256" key="4">
    <source>
        <dbReference type="ARBA" id="ARBA00022692"/>
    </source>
</evidence>
<dbReference type="InterPro" id="IPR039426">
    <property type="entry name" value="TonB-dep_rcpt-like"/>
</dbReference>
<organism evidence="13 14">
    <name type="scientific">Acidiluteibacter ferrifornacis</name>
    <dbReference type="NCBI Taxonomy" id="2692424"/>
    <lineage>
        <taxon>Bacteria</taxon>
        <taxon>Pseudomonadati</taxon>
        <taxon>Bacteroidota</taxon>
        <taxon>Flavobacteriia</taxon>
        <taxon>Flavobacteriales</taxon>
        <taxon>Cryomorphaceae</taxon>
        <taxon>Acidiluteibacter</taxon>
    </lineage>
</organism>
<keyword evidence="6 8" id="KW-0472">Membrane</keyword>
<dbReference type="EMBL" id="WWNE01000018">
    <property type="protein sequence ID" value="NBG67394.1"/>
    <property type="molecule type" value="Genomic_DNA"/>
</dbReference>
<evidence type="ECO:0000259" key="11">
    <source>
        <dbReference type="Pfam" id="PF00593"/>
    </source>
</evidence>
<dbReference type="GO" id="GO:0009279">
    <property type="term" value="C:cell outer membrane"/>
    <property type="evidence" value="ECO:0007669"/>
    <property type="project" value="UniProtKB-SubCell"/>
</dbReference>
<dbReference type="SUPFAM" id="SSF49464">
    <property type="entry name" value="Carboxypeptidase regulatory domain-like"/>
    <property type="match status" value="1"/>
</dbReference>
<evidence type="ECO:0000313" key="13">
    <source>
        <dbReference type="EMBL" id="NBG67394.1"/>
    </source>
</evidence>
<dbReference type="Gene3D" id="2.170.130.10">
    <property type="entry name" value="TonB-dependent receptor, plug domain"/>
    <property type="match status" value="1"/>
</dbReference>
<reference evidence="13 14" key="1">
    <citation type="submission" date="2019-12" db="EMBL/GenBank/DDBJ databases">
        <authorList>
            <person name="Zhao J."/>
        </authorList>
    </citation>
    <scope>NUCLEOTIDE SEQUENCE [LARGE SCALE GENOMIC DNA]</scope>
    <source>
        <strain evidence="13 14">S-15</strain>
    </source>
</reference>